<dbReference type="Gene3D" id="3.20.20.140">
    <property type="entry name" value="Metal-dependent hydrolases"/>
    <property type="match status" value="1"/>
</dbReference>
<dbReference type="InterPro" id="IPR017947">
    <property type="entry name" value="AryldialkylPase_Zn-BS"/>
</dbReference>
<dbReference type="Proteomes" id="UP000515811">
    <property type="component" value="Chromosome"/>
</dbReference>
<dbReference type="PANTHER" id="PTHR10819">
    <property type="entry name" value="PHOSPHOTRIESTERASE-RELATED"/>
    <property type="match status" value="1"/>
</dbReference>
<dbReference type="InterPro" id="IPR001559">
    <property type="entry name" value="Phosphotriesterase"/>
</dbReference>
<organism evidence="5 6">
    <name type="scientific">Diaphorobacter ruginosibacter</name>
    <dbReference type="NCBI Taxonomy" id="1715720"/>
    <lineage>
        <taxon>Bacteria</taxon>
        <taxon>Pseudomonadati</taxon>
        <taxon>Pseudomonadota</taxon>
        <taxon>Betaproteobacteria</taxon>
        <taxon>Burkholderiales</taxon>
        <taxon>Comamonadaceae</taxon>
        <taxon>Diaphorobacter</taxon>
    </lineage>
</organism>
<feature type="binding site" evidence="3">
    <location>
        <position position="313"/>
    </location>
    <ligand>
        <name>a divalent metal cation</name>
        <dbReference type="ChEBI" id="CHEBI:60240"/>
        <label>1</label>
    </ligand>
</feature>
<sequence>MNFSTLFLPLIASVALVACGGSDGNSGIPDISGKALTVNGPIDPDKLGATLTHEHIFINFSPPDHIDPEPTNVNVLTPARNPGGLTYYPDALAEVSRYKAFGGKTIVDLSNFGLGRDPNALKRISDDSGLNVIMGAGVYMRPYHPRDMGSVTVDGLMKIIVDDITVGAQGTKIRSGVIGEIGLGEFGNPDQLIPNEIKSVTASARAARLTGAPMNFHTFVTPRAAHEVLDMVEKEGVDLNHVVMSHTGNFPIAELVKLIDRGVYVENDFFGVAPGEFGAGGPLDVVAGRVADWVVALAAKGDKYAKRILISHDVCIQGQMTFNGGGGYAFILEKVVPLLKGRVSQEVIDDILVNNPQRAMTFVRPQELVKA</sequence>
<reference evidence="5 6" key="1">
    <citation type="submission" date="2020-08" db="EMBL/GenBank/DDBJ databases">
        <title>Genome sequence of Diaphorobacter ruginosibacter DSM 27467T.</title>
        <authorList>
            <person name="Hyun D.-W."/>
            <person name="Bae J.-W."/>
        </authorList>
    </citation>
    <scope>NUCLEOTIDE SEQUENCE [LARGE SCALE GENOMIC DNA]</scope>
    <source>
        <strain evidence="5 6">DSM 27467</strain>
    </source>
</reference>
<evidence type="ECO:0000256" key="3">
    <source>
        <dbReference type="PIRSR" id="PIRSR601559-52"/>
    </source>
</evidence>
<keyword evidence="2" id="KW-0378">Hydrolase</keyword>
<feature type="binding site" evidence="3">
    <location>
        <position position="180"/>
    </location>
    <ligand>
        <name>a divalent metal cation</name>
        <dbReference type="ChEBI" id="CHEBI:60240"/>
        <label>1</label>
    </ligand>
</feature>
<gene>
    <name evidence="5" type="ORF">H9K76_08815</name>
</gene>
<feature type="binding site" evidence="3">
    <location>
        <position position="53"/>
    </location>
    <ligand>
        <name>a divalent metal cation</name>
        <dbReference type="ChEBI" id="CHEBI:60240"/>
        <label>1</label>
    </ligand>
</feature>
<evidence type="ECO:0000256" key="4">
    <source>
        <dbReference type="PROSITE-ProRule" id="PRU00679"/>
    </source>
</evidence>
<evidence type="ECO:0000313" key="6">
    <source>
        <dbReference type="Proteomes" id="UP000515811"/>
    </source>
</evidence>
<comment type="similarity">
    <text evidence="4">Belongs to the metallo-dependent hydrolases superfamily. Phosphotriesterase family.</text>
</comment>
<dbReference type="KEGG" id="drg:H9K76_08815"/>
<evidence type="ECO:0000256" key="2">
    <source>
        <dbReference type="ARBA" id="ARBA00022801"/>
    </source>
</evidence>
<dbReference type="GO" id="GO:0008270">
    <property type="term" value="F:zinc ion binding"/>
    <property type="evidence" value="ECO:0007669"/>
    <property type="project" value="InterPro"/>
</dbReference>
<evidence type="ECO:0000313" key="5">
    <source>
        <dbReference type="EMBL" id="QNN58885.1"/>
    </source>
</evidence>
<dbReference type="EMBL" id="CP060714">
    <property type="protein sequence ID" value="QNN58885.1"/>
    <property type="molecule type" value="Genomic_DNA"/>
</dbReference>
<feature type="binding site" evidence="3">
    <location>
        <position position="246"/>
    </location>
    <ligand>
        <name>a divalent metal cation</name>
        <dbReference type="ChEBI" id="CHEBI:60240"/>
        <label>2</label>
    </ligand>
</feature>
<accession>A0A7G9RTG0</accession>
<keyword evidence="1 3" id="KW-0479">Metal-binding</keyword>
<feature type="binding site" evidence="3">
    <location>
        <position position="217"/>
    </location>
    <ligand>
        <name>a divalent metal cation</name>
        <dbReference type="ChEBI" id="CHEBI:60240"/>
        <label>2</label>
    </ligand>
</feature>
<dbReference type="RefSeq" id="WP_187599635.1">
    <property type="nucleotide sequence ID" value="NZ_CP060714.1"/>
</dbReference>
<comment type="caution">
    <text evidence="4">Lacks conserved residue(s) required for the propagation of feature annotation.</text>
</comment>
<protein>
    <submittedName>
        <fullName evidence="5">Aryldialkylphosphatase</fullName>
    </submittedName>
</protein>
<proteinExistence type="inferred from homology"/>
<keyword evidence="6" id="KW-1185">Reference proteome</keyword>
<feature type="binding site" evidence="3">
    <location>
        <position position="55"/>
    </location>
    <ligand>
        <name>a divalent metal cation</name>
        <dbReference type="ChEBI" id="CHEBI:60240"/>
        <label>1</label>
    </ligand>
</feature>
<dbReference type="Pfam" id="PF02126">
    <property type="entry name" value="PTE"/>
    <property type="match status" value="1"/>
</dbReference>
<dbReference type="GO" id="GO:0016788">
    <property type="term" value="F:hydrolase activity, acting on ester bonds"/>
    <property type="evidence" value="ECO:0007669"/>
    <property type="project" value="InterPro"/>
</dbReference>
<dbReference type="InterPro" id="IPR032466">
    <property type="entry name" value="Metal_Hydrolase"/>
</dbReference>
<name>A0A7G9RTG0_9BURK</name>
<dbReference type="PROSITE" id="PS01322">
    <property type="entry name" value="PHOSPHOTRIESTERASE_1"/>
    <property type="match status" value="1"/>
</dbReference>
<comment type="cofactor">
    <cofactor evidence="3">
        <name>a divalent metal cation</name>
        <dbReference type="ChEBI" id="CHEBI:60240"/>
    </cofactor>
    <text evidence="3">Binds 2 divalent metal cations per subunit.</text>
</comment>
<dbReference type="PANTHER" id="PTHR10819:SF3">
    <property type="entry name" value="PHOSPHOTRIESTERASE-RELATED PROTEIN"/>
    <property type="match status" value="1"/>
</dbReference>
<feature type="binding site" evidence="3">
    <location>
        <position position="180"/>
    </location>
    <ligand>
        <name>a divalent metal cation</name>
        <dbReference type="ChEBI" id="CHEBI:60240"/>
        <label>2</label>
    </ligand>
</feature>
<dbReference type="AlphaFoldDB" id="A0A7G9RTG0"/>
<evidence type="ECO:0000256" key="1">
    <source>
        <dbReference type="ARBA" id="ARBA00022723"/>
    </source>
</evidence>
<dbReference type="PROSITE" id="PS51347">
    <property type="entry name" value="PHOSPHOTRIESTERASE_2"/>
    <property type="match status" value="1"/>
</dbReference>
<dbReference type="SUPFAM" id="SSF51556">
    <property type="entry name" value="Metallo-dependent hydrolases"/>
    <property type="match status" value="1"/>
</dbReference>